<dbReference type="EMBL" id="AJTZ01000005">
    <property type="protein sequence ID" value="EJN94117.1"/>
    <property type="molecule type" value="Genomic_DNA"/>
</dbReference>
<accession>A0ABP2QYQ4</accession>
<evidence type="ECO:0000313" key="1">
    <source>
        <dbReference type="EMBL" id="EJN94117.1"/>
    </source>
</evidence>
<reference evidence="1 2" key="1">
    <citation type="submission" date="2009-12" db="EMBL/GenBank/DDBJ databases">
        <authorList>
            <person name="Lefebure T."/>
            <person name="Cornejo O.E."/>
            <person name="Pavinski Bitar P.D."/>
            <person name="Lang P."/>
            <person name="Stanhope M.J."/>
        </authorList>
    </citation>
    <scope>NUCLEOTIDE SEQUENCE [LARGE SCALE GENOMIC DNA]</scope>
    <source>
        <strain evidence="1 2">FA-1</strain>
    </source>
</reference>
<keyword evidence="2" id="KW-1185">Reference proteome</keyword>
<organism evidence="1 2">
    <name type="scientific">Streptococcus ratti FA-1 = DSM 20564</name>
    <dbReference type="NCBI Taxonomy" id="699248"/>
    <lineage>
        <taxon>Bacteria</taxon>
        <taxon>Bacillati</taxon>
        <taxon>Bacillota</taxon>
        <taxon>Bacilli</taxon>
        <taxon>Lactobacillales</taxon>
        <taxon>Streptococcaceae</taxon>
        <taxon>Streptococcus</taxon>
    </lineage>
</organism>
<comment type="caution">
    <text evidence="1">The sequence shown here is derived from an EMBL/GenBank/DDBJ whole genome shotgun (WGS) entry which is preliminary data.</text>
</comment>
<evidence type="ECO:0000313" key="2">
    <source>
        <dbReference type="Proteomes" id="UP000007815"/>
    </source>
</evidence>
<sequence>MIFILKKDEKNKFHKLFLLEIPSKKYYNQVVESVFNNGI</sequence>
<gene>
    <name evidence="1" type="ORF">SRA_06256</name>
</gene>
<protein>
    <submittedName>
        <fullName evidence="1">Uncharacterized protein</fullName>
    </submittedName>
</protein>
<name>A0ABP2QYQ4_STRRT</name>
<dbReference type="Proteomes" id="UP000007815">
    <property type="component" value="Unassembled WGS sequence"/>
</dbReference>
<proteinExistence type="predicted"/>